<feature type="non-terminal residue" evidence="2">
    <location>
        <position position="213"/>
    </location>
</feature>
<dbReference type="Proteomes" id="UP001328107">
    <property type="component" value="Unassembled WGS sequence"/>
</dbReference>
<feature type="chain" id="PRO_5042830694" evidence="1">
    <location>
        <begin position="20"/>
        <end position="213"/>
    </location>
</feature>
<dbReference type="EMBL" id="BTRK01000006">
    <property type="protein sequence ID" value="GMR57531.1"/>
    <property type="molecule type" value="Genomic_DNA"/>
</dbReference>
<evidence type="ECO:0000313" key="2">
    <source>
        <dbReference type="EMBL" id="GMR57531.1"/>
    </source>
</evidence>
<accession>A0AAN5D605</accession>
<name>A0AAN5D605_9BILA</name>
<protein>
    <submittedName>
        <fullName evidence="2">Uncharacterized protein</fullName>
    </submittedName>
</protein>
<feature type="signal peptide" evidence="1">
    <location>
        <begin position="1"/>
        <end position="19"/>
    </location>
</feature>
<comment type="caution">
    <text evidence="2">The sequence shown here is derived from an EMBL/GenBank/DDBJ whole genome shotgun (WGS) entry which is preliminary data.</text>
</comment>
<keyword evidence="3" id="KW-1185">Reference proteome</keyword>
<dbReference type="AlphaFoldDB" id="A0AAN5D605"/>
<evidence type="ECO:0000313" key="3">
    <source>
        <dbReference type="Proteomes" id="UP001328107"/>
    </source>
</evidence>
<sequence length="213" mass="23491">APMILQALLLFSLLRVCHADSFPECPSDTACLYHATCIPQTNNSVLGTVDKNEADDFAKINCSESQGVSRVTLSIQPLSKTMWNLKLAYHVKKDEIRLGESLIIIADHINATFNPSPNLTSEIEVIDTGNAVQFTLKSPKSLLDIFRDLDVTLRHSDATISSTKQPDFWQKVHELTPCDASLIIDHCKSNLTDCSTLAISEQSITCTTGLTLW</sequence>
<keyword evidence="1" id="KW-0732">Signal</keyword>
<proteinExistence type="predicted"/>
<feature type="non-terminal residue" evidence="2">
    <location>
        <position position="1"/>
    </location>
</feature>
<organism evidence="2 3">
    <name type="scientific">Pristionchus mayeri</name>
    <dbReference type="NCBI Taxonomy" id="1317129"/>
    <lineage>
        <taxon>Eukaryota</taxon>
        <taxon>Metazoa</taxon>
        <taxon>Ecdysozoa</taxon>
        <taxon>Nematoda</taxon>
        <taxon>Chromadorea</taxon>
        <taxon>Rhabditida</taxon>
        <taxon>Rhabditina</taxon>
        <taxon>Diplogasteromorpha</taxon>
        <taxon>Diplogasteroidea</taxon>
        <taxon>Neodiplogasteridae</taxon>
        <taxon>Pristionchus</taxon>
    </lineage>
</organism>
<gene>
    <name evidence="2" type="ORF">PMAYCL1PPCAC_27726</name>
</gene>
<reference evidence="3" key="1">
    <citation type="submission" date="2022-10" db="EMBL/GenBank/DDBJ databases">
        <title>Genome assembly of Pristionchus species.</title>
        <authorList>
            <person name="Yoshida K."/>
            <person name="Sommer R.J."/>
        </authorList>
    </citation>
    <scope>NUCLEOTIDE SEQUENCE [LARGE SCALE GENOMIC DNA]</scope>
    <source>
        <strain evidence="3">RS5460</strain>
    </source>
</reference>
<evidence type="ECO:0000256" key="1">
    <source>
        <dbReference type="SAM" id="SignalP"/>
    </source>
</evidence>